<dbReference type="Proteomes" id="UP000807353">
    <property type="component" value="Unassembled WGS sequence"/>
</dbReference>
<sequence>MRIANSPLKRVPPEILGRIFMWYVGGRVIFPLKQTLNPWKLGHVSSQWRQVLWSTADLWNDLEISLPTGCDKNTDIVGSLSIVRSALNDVLYRGKGLHNLRIFSHSITPVADIIFPFVHRFRSLSIKNVSYGIFISLLELPTGAFPFLENINLNIYYDPASADRASHSSSLQAAPNLTSVTFSFRPTKALALEWDKFLDPFEFPSLQNLAINPGPSLNLLYPLICLKAITSLVLRSGCHLEAFSIGGAMDYRENHHLPSVIIPDVSEIIKASPTLKILEGTLILPASIFIAMKSGQLHLPKLHLVIVRLDPDGLKAFIDFLNSLIHFEGNQQLPTYSGTIRQAIISCQATDGYQTAMDAFTNKSWLYQAVGIYVSVERFTIDHDGE</sequence>
<protein>
    <recommendedName>
        <fullName evidence="3">F-box domain-containing protein</fullName>
    </recommendedName>
</protein>
<gene>
    <name evidence="1" type="ORF">BDZ94DRAFT_1315012</name>
</gene>
<evidence type="ECO:0008006" key="3">
    <source>
        <dbReference type="Google" id="ProtNLM"/>
    </source>
</evidence>
<evidence type="ECO:0000313" key="1">
    <source>
        <dbReference type="EMBL" id="KAF9456587.1"/>
    </source>
</evidence>
<keyword evidence="2" id="KW-1185">Reference proteome</keyword>
<comment type="caution">
    <text evidence="1">The sequence shown here is derived from an EMBL/GenBank/DDBJ whole genome shotgun (WGS) entry which is preliminary data.</text>
</comment>
<dbReference type="EMBL" id="MU150415">
    <property type="protein sequence ID" value="KAF9456587.1"/>
    <property type="molecule type" value="Genomic_DNA"/>
</dbReference>
<proteinExistence type="predicted"/>
<reference evidence="1" key="1">
    <citation type="submission" date="2020-11" db="EMBL/GenBank/DDBJ databases">
        <authorList>
            <consortium name="DOE Joint Genome Institute"/>
            <person name="Ahrendt S."/>
            <person name="Riley R."/>
            <person name="Andreopoulos W."/>
            <person name="Labutti K."/>
            <person name="Pangilinan J."/>
            <person name="Ruiz-Duenas F.J."/>
            <person name="Barrasa J.M."/>
            <person name="Sanchez-Garcia M."/>
            <person name="Camarero S."/>
            <person name="Miyauchi S."/>
            <person name="Serrano A."/>
            <person name="Linde D."/>
            <person name="Babiker R."/>
            <person name="Drula E."/>
            <person name="Ayuso-Fernandez I."/>
            <person name="Pacheco R."/>
            <person name="Padilla G."/>
            <person name="Ferreira P."/>
            <person name="Barriuso J."/>
            <person name="Kellner H."/>
            <person name="Castanera R."/>
            <person name="Alfaro M."/>
            <person name="Ramirez L."/>
            <person name="Pisabarro A.G."/>
            <person name="Kuo A."/>
            <person name="Tritt A."/>
            <person name="Lipzen A."/>
            <person name="He G."/>
            <person name="Yan M."/>
            <person name="Ng V."/>
            <person name="Cullen D."/>
            <person name="Martin F."/>
            <person name="Rosso M.-N."/>
            <person name="Henrissat B."/>
            <person name="Hibbett D."/>
            <person name="Martinez A.T."/>
            <person name="Grigoriev I.V."/>
        </authorList>
    </citation>
    <scope>NUCLEOTIDE SEQUENCE</scope>
    <source>
        <strain evidence="1">CBS 247.69</strain>
    </source>
</reference>
<dbReference type="OrthoDB" id="3156934at2759"/>
<evidence type="ECO:0000313" key="2">
    <source>
        <dbReference type="Proteomes" id="UP000807353"/>
    </source>
</evidence>
<accession>A0A9P5XRX7</accession>
<organism evidence="1 2">
    <name type="scientific">Collybia nuda</name>
    <dbReference type="NCBI Taxonomy" id="64659"/>
    <lineage>
        <taxon>Eukaryota</taxon>
        <taxon>Fungi</taxon>
        <taxon>Dikarya</taxon>
        <taxon>Basidiomycota</taxon>
        <taxon>Agaricomycotina</taxon>
        <taxon>Agaricomycetes</taxon>
        <taxon>Agaricomycetidae</taxon>
        <taxon>Agaricales</taxon>
        <taxon>Tricholomatineae</taxon>
        <taxon>Clitocybaceae</taxon>
        <taxon>Collybia</taxon>
    </lineage>
</organism>
<dbReference type="AlphaFoldDB" id="A0A9P5XRX7"/>
<name>A0A9P5XRX7_9AGAR</name>